<evidence type="ECO:0000256" key="6">
    <source>
        <dbReference type="ARBA" id="ARBA00023002"/>
    </source>
</evidence>
<keyword evidence="8" id="KW-0411">Iron-sulfur</keyword>
<dbReference type="InterPro" id="IPR036010">
    <property type="entry name" value="2Fe-2S_ferredoxin-like_sf"/>
</dbReference>
<dbReference type="PROSITE" id="PS00197">
    <property type="entry name" value="2FE2S_FER_1"/>
    <property type="match status" value="1"/>
</dbReference>
<dbReference type="SUPFAM" id="SSF54292">
    <property type="entry name" value="2Fe-2S ferredoxin-like"/>
    <property type="match status" value="1"/>
</dbReference>
<dbReference type="InterPro" id="IPR006058">
    <property type="entry name" value="2Fe2S_fd_BS"/>
</dbReference>
<dbReference type="AlphaFoldDB" id="A0A2A4GAQ6"/>
<keyword evidence="5" id="KW-0274">FAD</keyword>
<reference evidence="11 12" key="1">
    <citation type="submission" date="2017-04" db="EMBL/GenBank/DDBJ databases">
        <title>A new member of the family Flavobacteriaceae isolated from ascidians.</title>
        <authorList>
            <person name="Chen L."/>
        </authorList>
    </citation>
    <scope>NUCLEOTIDE SEQUENCE [LARGE SCALE GENOMIC DNA]</scope>
    <source>
        <strain evidence="11 12">HQA918</strain>
    </source>
</reference>
<dbReference type="InterPro" id="IPR017927">
    <property type="entry name" value="FAD-bd_FR_type"/>
</dbReference>
<organism evidence="11 12">
    <name type="scientific">Sediminicola luteus</name>
    <dbReference type="NCBI Taxonomy" id="319238"/>
    <lineage>
        <taxon>Bacteria</taxon>
        <taxon>Pseudomonadati</taxon>
        <taxon>Bacteroidota</taxon>
        <taxon>Flavobacteriia</taxon>
        <taxon>Flavobacteriales</taxon>
        <taxon>Flavobacteriaceae</taxon>
        <taxon>Sediminicola</taxon>
    </lineage>
</organism>
<evidence type="ECO:0000256" key="8">
    <source>
        <dbReference type="ARBA" id="ARBA00023014"/>
    </source>
</evidence>
<evidence type="ECO:0000256" key="3">
    <source>
        <dbReference type="ARBA" id="ARBA00022714"/>
    </source>
</evidence>
<dbReference type="SUPFAM" id="SSF63380">
    <property type="entry name" value="Riboflavin synthase domain-like"/>
    <property type="match status" value="1"/>
</dbReference>
<protein>
    <recommendedName>
        <fullName evidence="13">Phenylacetic acid degradation protein</fullName>
    </recommendedName>
</protein>
<dbReference type="Gene3D" id="2.40.30.10">
    <property type="entry name" value="Translation factors"/>
    <property type="match status" value="1"/>
</dbReference>
<dbReference type="EMBL" id="NBWU01000001">
    <property type="protein sequence ID" value="PCE66039.1"/>
    <property type="molecule type" value="Genomic_DNA"/>
</dbReference>
<keyword evidence="2" id="KW-0285">Flavoprotein</keyword>
<dbReference type="CDD" id="cd00207">
    <property type="entry name" value="fer2"/>
    <property type="match status" value="1"/>
</dbReference>
<comment type="cofactor">
    <cofactor evidence="1">
        <name>FAD</name>
        <dbReference type="ChEBI" id="CHEBI:57692"/>
    </cofactor>
</comment>
<evidence type="ECO:0000256" key="1">
    <source>
        <dbReference type="ARBA" id="ARBA00001974"/>
    </source>
</evidence>
<dbReference type="OrthoDB" id="9789468at2"/>
<dbReference type="Gene3D" id="3.40.50.80">
    <property type="entry name" value="Nucleotide-binding domain of ferredoxin-NADP reductase (FNR) module"/>
    <property type="match status" value="1"/>
</dbReference>
<dbReference type="Pfam" id="PF00970">
    <property type="entry name" value="FAD_binding_6"/>
    <property type="match status" value="1"/>
</dbReference>
<evidence type="ECO:0000256" key="5">
    <source>
        <dbReference type="ARBA" id="ARBA00022827"/>
    </source>
</evidence>
<dbReference type="InterPro" id="IPR001433">
    <property type="entry name" value="OxRdtase_FAD/NAD-bd"/>
</dbReference>
<dbReference type="PROSITE" id="PS51384">
    <property type="entry name" value="FAD_FR"/>
    <property type="match status" value="1"/>
</dbReference>
<feature type="domain" description="FAD-binding FR-type" evidence="10">
    <location>
        <begin position="2"/>
        <end position="107"/>
    </location>
</feature>
<comment type="caution">
    <text evidence="11">The sequence shown here is derived from an EMBL/GenBank/DDBJ whole genome shotgun (WGS) entry which is preliminary data.</text>
</comment>
<feature type="domain" description="2Fe-2S ferredoxin-type" evidence="9">
    <location>
        <begin position="269"/>
        <end position="358"/>
    </location>
</feature>
<keyword evidence="6" id="KW-0560">Oxidoreductase</keyword>
<accession>A0A2A4GAQ6</accession>
<name>A0A2A4GAQ6_9FLAO</name>
<dbReference type="GO" id="GO:0050660">
    <property type="term" value="F:flavin adenine dinucleotide binding"/>
    <property type="evidence" value="ECO:0007669"/>
    <property type="project" value="TreeGrafter"/>
</dbReference>
<dbReference type="PROSITE" id="PS51085">
    <property type="entry name" value="2FE2S_FER_2"/>
    <property type="match status" value="1"/>
</dbReference>
<dbReference type="Pfam" id="PF00175">
    <property type="entry name" value="NAD_binding_1"/>
    <property type="match status" value="1"/>
</dbReference>
<dbReference type="GO" id="GO:0046872">
    <property type="term" value="F:metal ion binding"/>
    <property type="evidence" value="ECO:0007669"/>
    <property type="project" value="UniProtKB-KW"/>
</dbReference>
<keyword evidence="7" id="KW-0408">Iron</keyword>
<dbReference type="Gene3D" id="3.10.20.30">
    <property type="match status" value="1"/>
</dbReference>
<dbReference type="CDD" id="cd06214">
    <property type="entry name" value="PA_degradation_oxidoreductase_like"/>
    <property type="match status" value="1"/>
</dbReference>
<sequence>MSTFHSLKIIDKKDETAESVSLVFEIPTTLKSDFTYKAGQYLTLRFRIEGEDVRRSYSICSAPTNDGPMRIGVKRVKNGLVSNHISDTLQVGDQVEVMPPNGRFFVTPDQANYKTYYLFAAGSGITPILAILKTILHQETRSYVYLMYGNRDMKSAMFKTELDDLLEAYSDRFFMTHILSRSRSSWLDMLRKKDEDHRKGRIDTLSVKGFVNDYQPYAQDTEYYICGPGTMIENTKTALKEIDVPDSRIHFESFGDTTSEASGIGVSQAQLEAHLNGEKINVPMKEDQTILRALIEAGKEPPYSCEGGVCSTCVCKLESGKVHMKANMTLDEKEVAQGFILSCQSLPLTEKVVVRYKE</sequence>
<dbReference type="GO" id="GO:0051537">
    <property type="term" value="F:2 iron, 2 sulfur cluster binding"/>
    <property type="evidence" value="ECO:0007669"/>
    <property type="project" value="UniProtKB-KW"/>
</dbReference>
<dbReference type="InterPro" id="IPR039261">
    <property type="entry name" value="FNR_nucleotide-bd"/>
</dbReference>
<evidence type="ECO:0000313" key="11">
    <source>
        <dbReference type="EMBL" id="PCE66039.1"/>
    </source>
</evidence>
<evidence type="ECO:0000259" key="9">
    <source>
        <dbReference type="PROSITE" id="PS51085"/>
    </source>
</evidence>
<dbReference type="InterPro" id="IPR001041">
    <property type="entry name" value="2Fe-2S_ferredoxin-type"/>
</dbReference>
<dbReference type="InterPro" id="IPR017938">
    <property type="entry name" value="Riboflavin_synthase-like_b-brl"/>
</dbReference>
<evidence type="ECO:0000256" key="4">
    <source>
        <dbReference type="ARBA" id="ARBA00022723"/>
    </source>
</evidence>
<proteinExistence type="predicted"/>
<keyword evidence="12" id="KW-1185">Reference proteome</keyword>
<keyword evidence="3" id="KW-0001">2Fe-2S</keyword>
<dbReference type="InterPro" id="IPR050415">
    <property type="entry name" value="MRET"/>
</dbReference>
<evidence type="ECO:0008006" key="13">
    <source>
        <dbReference type="Google" id="ProtNLM"/>
    </source>
</evidence>
<evidence type="ECO:0000259" key="10">
    <source>
        <dbReference type="PROSITE" id="PS51384"/>
    </source>
</evidence>
<dbReference type="PANTHER" id="PTHR47354:SF8">
    <property type="entry name" value="1,2-PHENYLACETYL-COA EPOXIDASE, SUBUNIT E"/>
    <property type="match status" value="1"/>
</dbReference>
<dbReference type="RefSeq" id="WP_097441563.1">
    <property type="nucleotide sequence ID" value="NZ_NBWU01000001.1"/>
</dbReference>
<keyword evidence="4" id="KW-0479">Metal-binding</keyword>
<dbReference type="PANTHER" id="PTHR47354">
    <property type="entry name" value="NADH OXIDOREDUCTASE HCR"/>
    <property type="match status" value="1"/>
</dbReference>
<evidence type="ECO:0000256" key="7">
    <source>
        <dbReference type="ARBA" id="ARBA00023004"/>
    </source>
</evidence>
<dbReference type="SUPFAM" id="SSF52343">
    <property type="entry name" value="Ferredoxin reductase-like, C-terminal NADP-linked domain"/>
    <property type="match status" value="1"/>
</dbReference>
<dbReference type="GO" id="GO:0016491">
    <property type="term" value="F:oxidoreductase activity"/>
    <property type="evidence" value="ECO:0007669"/>
    <property type="project" value="UniProtKB-KW"/>
</dbReference>
<dbReference type="Pfam" id="PF00111">
    <property type="entry name" value="Fer2"/>
    <property type="match status" value="1"/>
</dbReference>
<dbReference type="InterPro" id="IPR008333">
    <property type="entry name" value="Cbr1-like_FAD-bd_dom"/>
</dbReference>
<dbReference type="Proteomes" id="UP000219559">
    <property type="component" value="Unassembled WGS sequence"/>
</dbReference>
<evidence type="ECO:0000313" key="12">
    <source>
        <dbReference type="Proteomes" id="UP000219559"/>
    </source>
</evidence>
<gene>
    <name evidence="11" type="ORF">B7P33_01695</name>
</gene>
<dbReference type="InterPro" id="IPR012675">
    <property type="entry name" value="Beta-grasp_dom_sf"/>
</dbReference>
<evidence type="ECO:0000256" key="2">
    <source>
        <dbReference type="ARBA" id="ARBA00022630"/>
    </source>
</evidence>
<dbReference type="PRINTS" id="PR00410">
    <property type="entry name" value="PHEHYDRXLASE"/>
</dbReference>